<feature type="compositionally biased region" description="Low complexity" evidence="7">
    <location>
        <begin position="963"/>
        <end position="975"/>
    </location>
</feature>
<comment type="caution">
    <text evidence="10">The sequence shown here is derived from an EMBL/GenBank/DDBJ whole genome shotgun (WGS) entry which is preliminary data.</text>
</comment>
<keyword evidence="3" id="KW-0677">Repeat</keyword>
<dbReference type="Pfam" id="PF13091">
    <property type="entry name" value="PLDc_2"/>
    <property type="match status" value="1"/>
</dbReference>
<evidence type="ECO:0000259" key="8">
    <source>
        <dbReference type="PROSITE" id="PS50035"/>
    </source>
</evidence>
<feature type="compositionally biased region" description="Polar residues" evidence="7">
    <location>
        <begin position="107"/>
        <end position="117"/>
    </location>
</feature>
<dbReference type="InterPro" id="IPR001736">
    <property type="entry name" value="PLipase_D/transphosphatidylase"/>
</dbReference>
<dbReference type="AlphaFoldDB" id="A0A068RSE6"/>
<feature type="compositionally biased region" description="Basic and acidic residues" evidence="7">
    <location>
        <begin position="1006"/>
        <end position="1024"/>
    </location>
</feature>
<dbReference type="EC" id="3.1.4.4" evidence="2"/>
<evidence type="ECO:0000259" key="9">
    <source>
        <dbReference type="PROSITE" id="PS50195"/>
    </source>
</evidence>
<dbReference type="GO" id="GO:0035091">
    <property type="term" value="F:phosphatidylinositol binding"/>
    <property type="evidence" value="ECO:0007669"/>
    <property type="project" value="InterPro"/>
</dbReference>
<protein>
    <recommendedName>
        <fullName evidence="2">phospholipase D</fullName>
        <ecNumber evidence="2">3.1.4.4</ecNumber>
    </recommendedName>
</protein>
<comment type="catalytic activity">
    <reaction evidence="1">
        <text>a 1,2-diacyl-sn-glycero-3-phosphocholine + H2O = a 1,2-diacyl-sn-glycero-3-phosphate + choline + H(+)</text>
        <dbReference type="Rhea" id="RHEA:14445"/>
        <dbReference type="ChEBI" id="CHEBI:15354"/>
        <dbReference type="ChEBI" id="CHEBI:15377"/>
        <dbReference type="ChEBI" id="CHEBI:15378"/>
        <dbReference type="ChEBI" id="CHEBI:57643"/>
        <dbReference type="ChEBI" id="CHEBI:58608"/>
        <dbReference type="EC" id="3.1.4.4"/>
    </reaction>
</comment>
<dbReference type="Gene3D" id="3.30.1520.10">
    <property type="entry name" value="Phox-like domain"/>
    <property type="match status" value="1"/>
</dbReference>
<feature type="domain" description="PX" evidence="9">
    <location>
        <begin position="280"/>
        <end position="413"/>
    </location>
</feature>
<dbReference type="Proteomes" id="UP000027586">
    <property type="component" value="Unassembled WGS sequence"/>
</dbReference>
<dbReference type="Gene3D" id="3.30.870.10">
    <property type="entry name" value="Endonuclease Chain A"/>
    <property type="match status" value="3"/>
</dbReference>
<evidence type="ECO:0000256" key="1">
    <source>
        <dbReference type="ARBA" id="ARBA00000798"/>
    </source>
</evidence>
<dbReference type="Pfam" id="PF00614">
    <property type="entry name" value="PLDc"/>
    <property type="match status" value="1"/>
</dbReference>
<name>A0A068RSE6_9FUNG</name>
<keyword evidence="11" id="KW-1185">Reference proteome</keyword>
<dbReference type="PROSITE" id="PS50035">
    <property type="entry name" value="PLD"/>
    <property type="match status" value="2"/>
</dbReference>
<evidence type="ECO:0000256" key="2">
    <source>
        <dbReference type="ARBA" id="ARBA00012027"/>
    </source>
</evidence>
<dbReference type="PANTHER" id="PTHR18896">
    <property type="entry name" value="PHOSPHOLIPASE D"/>
    <property type="match status" value="1"/>
</dbReference>
<proteinExistence type="predicted"/>
<keyword evidence="5" id="KW-0442">Lipid degradation</keyword>
<evidence type="ECO:0000256" key="5">
    <source>
        <dbReference type="ARBA" id="ARBA00022963"/>
    </source>
</evidence>
<feature type="region of interest" description="Disordered" evidence="7">
    <location>
        <begin position="219"/>
        <end position="241"/>
    </location>
</feature>
<feature type="domain" description="PLD phosphodiesterase" evidence="8">
    <location>
        <begin position="650"/>
        <end position="677"/>
    </location>
</feature>
<dbReference type="OrthoDB" id="14911at2759"/>
<dbReference type="InterPro" id="IPR036871">
    <property type="entry name" value="PX_dom_sf"/>
</dbReference>
<evidence type="ECO:0000256" key="4">
    <source>
        <dbReference type="ARBA" id="ARBA00022801"/>
    </source>
</evidence>
<reference evidence="10" key="1">
    <citation type="submission" date="2013-08" db="EMBL/GenBank/DDBJ databases">
        <title>Gene expansion shapes genome architecture in the human pathogen Lichtheimia corymbifera: an evolutionary genomics analysis in the ancient terrestrial Mucorales (Mucoromycotina).</title>
        <authorList>
            <person name="Schwartze V.U."/>
            <person name="Winter S."/>
            <person name="Shelest E."/>
            <person name="Marcet-Houben M."/>
            <person name="Horn F."/>
            <person name="Wehner S."/>
            <person name="Hoffmann K."/>
            <person name="Riege K."/>
            <person name="Sammeth M."/>
            <person name="Nowrousian M."/>
            <person name="Valiante V."/>
            <person name="Linde J."/>
            <person name="Jacobsen I.D."/>
            <person name="Marz M."/>
            <person name="Brakhage A.A."/>
            <person name="Gabaldon T."/>
            <person name="Bocker S."/>
            <person name="Voigt K."/>
        </authorList>
    </citation>
    <scope>NUCLEOTIDE SEQUENCE [LARGE SCALE GENOMIC DNA]</scope>
    <source>
        <strain evidence="10">FSU 9682</strain>
    </source>
</reference>
<gene>
    <name evidence="10" type="ORF">LCOR_03444.1</name>
</gene>
<evidence type="ECO:0000313" key="11">
    <source>
        <dbReference type="Proteomes" id="UP000027586"/>
    </source>
</evidence>
<dbReference type="SUPFAM" id="SSF64268">
    <property type="entry name" value="PX domain"/>
    <property type="match status" value="1"/>
</dbReference>
<accession>A0A068RSE6</accession>
<dbReference type="EMBL" id="CBTN010000011">
    <property type="protein sequence ID" value="CDH51896.1"/>
    <property type="molecule type" value="Genomic_DNA"/>
</dbReference>
<keyword evidence="6" id="KW-0443">Lipid metabolism</keyword>
<evidence type="ECO:0000256" key="6">
    <source>
        <dbReference type="ARBA" id="ARBA00023098"/>
    </source>
</evidence>
<dbReference type="GO" id="GO:0009395">
    <property type="term" value="P:phospholipid catabolic process"/>
    <property type="evidence" value="ECO:0007669"/>
    <property type="project" value="TreeGrafter"/>
</dbReference>
<dbReference type="Pfam" id="PF00787">
    <property type="entry name" value="PX"/>
    <property type="match status" value="1"/>
</dbReference>
<dbReference type="InterPro" id="IPR001683">
    <property type="entry name" value="PX_dom"/>
</dbReference>
<dbReference type="CDD" id="cd09141">
    <property type="entry name" value="PLDc_vPLD1_2_yPLD_like_2"/>
    <property type="match status" value="1"/>
</dbReference>
<dbReference type="SUPFAM" id="SSF56024">
    <property type="entry name" value="Phospholipase D/nuclease"/>
    <property type="match status" value="2"/>
</dbReference>
<evidence type="ECO:0000256" key="7">
    <source>
        <dbReference type="SAM" id="MobiDB-lite"/>
    </source>
</evidence>
<dbReference type="SMART" id="SM00155">
    <property type="entry name" value="PLDc"/>
    <property type="match status" value="2"/>
</dbReference>
<dbReference type="STRING" id="1263082.A0A068RSE6"/>
<feature type="region of interest" description="Disordered" evidence="7">
    <location>
        <begin position="939"/>
        <end position="1024"/>
    </location>
</feature>
<dbReference type="InterPro" id="IPR025202">
    <property type="entry name" value="PLD-like_dom"/>
</dbReference>
<evidence type="ECO:0000313" key="10">
    <source>
        <dbReference type="EMBL" id="CDH51896.1"/>
    </source>
</evidence>
<dbReference type="InterPro" id="IPR015679">
    <property type="entry name" value="PLipase_D_fam"/>
</dbReference>
<organism evidence="10 11">
    <name type="scientific">Lichtheimia corymbifera JMRC:FSU:9682</name>
    <dbReference type="NCBI Taxonomy" id="1263082"/>
    <lineage>
        <taxon>Eukaryota</taxon>
        <taxon>Fungi</taxon>
        <taxon>Fungi incertae sedis</taxon>
        <taxon>Mucoromycota</taxon>
        <taxon>Mucoromycotina</taxon>
        <taxon>Mucoromycetes</taxon>
        <taxon>Mucorales</taxon>
        <taxon>Lichtheimiaceae</taxon>
        <taxon>Lichtheimia</taxon>
    </lineage>
</organism>
<sequence>MSAVYCVYWVTKRVYGTRSTTAVNASHFEQYCFDEHIQSSTTTAFLVPSLPPFHYRLWHPMSNPIADNLDYFTQQQETSTSSNKPFNQHEYHLSLRHHHHTRLQQGDPISSPSSPNDALQDYSPFALRRPDPSLWHSFVRRMSGVVPFPSTMPEQDDDDDNIAPAPYSEYTSPFGTAAQYRPPPMLGEDDNLPSMEEVVQEGIRAATSAELKENYFEHPFESDTSAPGSTELPPTAPWDTRPINDAVADAFEKYDEELLTLWKQKPTSEELAQYLKLSLKEPDLDPKKEADKESDKDRRSMHRIDLQYGEIKWTVVRSNVDFYYLDMRIGMSNKFRGGSFGNSQDVRPPFPAGVRVVANRTLASMMLKENDKEEELLKRRSELEQYLRELVRRSKAEFHHELREFLEISDISIVRDMGWKGKEGFFEYREVPTSALVHKIRRTNWTKQWIIIRDSYIAFCKDVHSQVPTDVLFFDTELKVNQDFGFARIHNYHVSLSNATRRLEFKGKAAEGLYESLKKVRSESPWVLGHRYKSFAPMRLNVKAKWFVDGHEYFEAVADAILSAKSEIYIEDWWLTPQLYLRRPPKGNEEYRIDRLLKRKAELDKVKIYIVIYRSMAVALPLDSQHTKNWMQNVHPNIIVLRHSNIATSPFWAHHEKILVIDNRLAFIGGLDLCFGRYDTHSHDLTDYLAGDERNPEVFPGQDYSNPRVKDFTKVSRYDMETIDKRLTPRMPWHDIHVGMVGQPARDIARHFIQRWNFIKSTTRARDRTEVPYLMPKGEYVSSRDEKKFRGTCRVQIVRSSAEWSLGIPREHSIYTAYMECISKAKHFIYIENQFFITATDSEDKQIKNMIGEALVNRIERAYREKEKFRVIVVIPSAPGFEGDFASPDRRSMALRSVAHYQYMSISRGSRSVLGRLHQKNIPAEEYIGFYSLRNWGRIKQPEQSPPGSNIKDDSPLDSIATVVGGENSNNNNNNVGGGFLGRSNSGKQNRKRSRQKNGTNGGSEEQVRRSRQDSLKNRSQYPDDRMDYVTEQVYIHSKLMIVDDKIVICGSANINDRSQLGNRDSEIATVIEDTDLVPSRMNGVPYNASRFALTLRMNLFKEHLGIDSRSASVQLSEGKQWKSNKLQSNLVMDPLDDTFFHEVWNRTAKENTDIYHQIFRCVPDDTVPTFEVHRRFVPDPNRIPAGHIADPANWPEKRILDELNKIRGHLVTFPTEYLCRDNMLASIVQEAVPPAVFT</sequence>
<evidence type="ECO:0000256" key="3">
    <source>
        <dbReference type="ARBA" id="ARBA00022737"/>
    </source>
</evidence>
<dbReference type="PROSITE" id="PS50195">
    <property type="entry name" value="PX"/>
    <property type="match status" value="1"/>
</dbReference>
<feature type="region of interest" description="Disordered" evidence="7">
    <location>
        <begin position="97"/>
        <end position="123"/>
    </location>
</feature>
<dbReference type="PANTHER" id="PTHR18896:SF76">
    <property type="entry name" value="PHOSPHOLIPASE"/>
    <property type="match status" value="1"/>
</dbReference>
<dbReference type="VEuPathDB" id="FungiDB:LCOR_03444.1"/>
<dbReference type="GO" id="GO:0004630">
    <property type="term" value="F:phospholipase D activity"/>
    <property type="evidence" value="ECO:0007669"/>
    <property type="project" value="UniProtKB-EC"/>
</dbReference>
<feature type="domain" description="PLD phosphodiesterase" evidence="8">
    <location>
        <begin position="1032"/>
        <end position="1059"/>
    </location>
</feature>
<dbReference type="CDD" id="cd09138">
    <property type="entry name" value="PLDc_vPLD1_2_yPLD_like_1"/>
    <property type="match status" value="1"/>
</dbReference>
<keyword evidence="4" id="KW-0378">Hydrolase</keyword>